<feature type="domain" description="Glycosyl transferase family 3 N-terminal" evidence="11">
    <location>
        <begin position="7"/>
        <end position="67"/>
    </location>
</feature>
<comment type="pathway">
    <text evidence="1 9">Amino-acid biosynthesis; L-tryptophan biosynthesis; L-tryptophan from chorismate: step 2/5.</text>
</comment>
<feature type="binding site" evidence="9">
    <location>
        <position position="121"/>
    </location>
    <ligand>
        <name>5-phospho-alpha-D-ribose 1-diphosphate</name>
        <dbReference type="ChEBI" id="CHEBI:58017"/>
    </ligand>
</feature>
<feature type="binding site" evidence="9">
    <location>
        <begin position="84"/>
        <end position="85"/>
    </location>
    <ligand>
        <name>5-phospho-alpha-D-ribose 1-diphosphate</name>
        <dbReference type="ChEBI" id="CHEBI:58017"/>
    </ligand>
</feature>
<dbReference type="GO" id="GO:0004048">
    <property type="term" value="F:anthranilate phosphoribosyltransferase activity"/>
    <property type="evidence" value="ECO:0007669"/>
    <property type="project" value="UniProtKB-UniRule"/>
</dbReference>
<feature type="binding site" evidence="9">
    <location>
        <position position="112"/>
    </location>
    <ligand>
        <name>anthranilate</name>
        <dbReference type="ChEBI" id="CHEBI:16567"/>
        <label>1</label>
    </ligand>
</feature>
<evidence type="ECO:0000313" key="12">
    <source>
        <dbReference type="EMBL" id="MBL6761067.1"/>
    </source>
</evidence>
<feature type="binding site" evidence="9">
    <location>
        <position position="227"/>
    </location>
    <ligand>
        <name>Mg(2+)</name>
        <dbReference type="ChEBI" id="CHEBI:18420"/>
        <label>1</label>
    </ligand>
</feature>
<evidence type="ECO:0000256" key="9">
    <source>
        <dbReference type="HAMAP-Rule" id="MF_00211"/>
    </source>
</evidence>
<proteinExistence type="inferred from homology"/>
<dbReference type="InterPro" id="IPR035902">
    <property type="entry name" value="Nuc_phospho_transferase"/>
</dbReference>
<feature type="binding site" evidence="9">
    <location>
        <position position="81"/>
    </location>
    <ligand>
        <name>anthranilate</name>
        <dbReference type="ChEBI" id="CHEBI:16567"/>
        <label>1</label>
    </ligand>
</feature>
<feature type="binding site" evidence="9">
    <location>
        <position position="89"/>
    </location>
    <ligand>
        <name>5-phospho-alpha-D-ribose 1-diphosphate</name>
        <dbReference type="ChEBI" id="CHEBI:58017"/>
    </ligand>
</feature>
<evidence type="ECO:0000256" key="2">
    <source>
        <dbReference type="ARBA" id="ARBA00022605"/>
    </source>
</evidence>
<evidence type="ECO:0000256" key="6">
    <source>
        <dbReference type="ARBA" id="ARBA00023141"/>
    </source>
</evidence>
<feature type="binding site" evidence="9">
    <location>
        <position position="167"/>
    </location>
    <ligand>
        <name>anthranilate</name>
        <dbReference type="ChEBI" id="CHEBI:16567"/>
        <label>2</label>
    </ligand>
</feature>
<comment type="similarity">
    <text evidence="9">Belongs to the anthranilate phosphoribosyltransferase family.</text>
</comment>
<reference evidence="12" key="1">
    <citation type="submission" date="2020-10" db="EMBL/GenBank/DDBJ databases">
        <title>Microbiome of the Black Sea water column analyzed by genome centric metagenomics.</title>
        <authorList>
            <person name="Cabello-Yeves P.J."/>
            <person name="Callieri C."/>
            <person name="Picazo A."/>
            <person name="Mehrshad M."/>
            <person name="Haro-Moreno J.M."/>
            <person name="Roda-Garcia J."/>
            <person name="Dzembekova N."/>
            <person name="Slabakova V."/>
            <person name="Slabakova N."/>
            <person name="Moncheva S."/>
            <person name="Rodriguez-Valera F."/>
        </authorList>
    </citation>
    <scope>NUCLEOTIDE SEQUENCE</scope>
    <source>
        <strain evidence="12">BS307-5m-G5</strain>
    </source>
</reference>
<dbReference type="AlphaFoldDB" id="A0A937L4N0"/>
<evidence type="ECO:0000256" key="4">
    <source>
        <dbReference type="ARBA" id="ARBA00022679"/>
    </source>
</evidence>
<dbReference type="Proteomes" id="UP000785783">
    <property type="component" value="Unassembled WGS sequence"/>
</dbReference>
<dbReference type="FunFam" id="3.40.1030.10:FF:000002">
    <property type="entry name" value="Anthranilate phosphoribosyltransferase"/>
    <property type="match status" value="1"/>
</dbReference>
<evidence type="ECO:0000256" key="5">
    <source>
        <dbReference type="ARBA" id="ARBA00022822"/>
    </source>
</evidence>
<feature type="domain" description="Glycosyl transferase family 3" evidence="10">
    <location>
        <begin position="75"/>
        <end position="324"/>
    </location>
</feature>
<evidence type="ECO:0000313" key="13">
    <source>
        <dbReference type="Proteomes" id="UP000785783"/>
    </source>
</evidence>
<name>A0A937L4N0_9PROT</name>
<comment type="caution">
    <text evidence="9">Lacks conserved residue(s) required for the propagation of feature annotation.</text>
</comment>
<dbReference type="Pfam" id="PF02885">
    <property type="entry name" value="Glycos_trans_3N"/>
    <property type="match status" value="1"/>
</dbReference>
<feature type="binding site" evidence="9">
    <location>
        <position position="81"/>
    </location>
    <ligand>
        <name>5-phospho-alpha-D-ribose 1-diphosphate</name>
        <dbReference type="ChEBI" id="CHEBI:58017"/>
    </ligand>
</feature>
<sequence length="341" mass="35181">MDLLKPTLAILSEGRTLSCAEATKAFEIILNGDATPSQVGAFLTALRVRGETVDEIASGVNVMRANALKVKTPTHVLDTCGTGGDGSGSYNISTAVALVCAACGAYVAKHGNRALSSKSGSSEVLESLGVKLALSPTALEQCINDVGIGFLFAPNHHSAMRHVGPARQELGFRTIFNLLGPLSNPAGANRQLLGVFAAEWVEPLANVLKKLGSERAWVVHGSDGMDELTTTGPSTVAELRKGEVSVFEVTPEDAGLARAKPEDLVGGTPEENAAALTALLDGAEGAYRDIVLLNTAAALMVCNKADNLKDGAEIAALAIDDGGAKAVLGNLVATTQRLADQ</sequence>
<dbReference type="SUPFAM" id="SSF52418">
    <property type="entry name" value="Nucleoside phosphorylase/phosphoribosyltransferase catalytic domain"/>
    <property type="match status" value="1"/>
</dbReference>
<dbReference type="PANTHER" id="PTHR43285">
    <property type="entry name" value="ANTHRANILATE PHOSPHORIBOSYLTRANSFERASE"/>
    <property type="match status" value="1"/>
</dbReference>
<evidence type="ECO:0000256" key="8">
    <source>
        <dbReference type="ARBA" id="ARBA00061188"/>
    </source>
</evidence>
<dbReference type="InterPro" id="IPR000312">
    <property type="entry name" value="Glycosyl_Trfase_fam3"/>
</dbReference>
<dbReference type="PANTHER" id="PTHR43285:SF2">
    <property type="entry name" value="ANTHRANILATE PHOSPHORIBOSYLTRANSFERASE"/>
    <property type="match status" value="1"/>
</dbReference>
<dbReference type="GO" id="GO:0005829">
    <property type="term" value="C:cytosol"/>
    <property type="evidence" value="ECO:0007669"/>
    <property type="project" value="TreeGrafter"/>
</dbReference>
<feature type="binding site" evidence="9">
    <location>
        <position position="227"/>
    </location>
    <ligand>
        <name>Mg(2+)</name>
        <dbReference type="ChEBI" id="CHEBI:18420"/>
        <label>2</label>
    </ligand>
</feature>
<dbReference type="Gene3D" id="1.20.970.10">
    <property type="entry name" value="Transferase, Pyrimidine Nucleoside Phosphorylase, Chain C"/>
    <property type="match status" value="1"/>
</dbReference>
<protein>
    <recommendedName>
        <fullName evidence="9">Anthranilate phosphoribosyltransferase</fullName>
        <ecNumber evidence="9">2.4.2.18</ecNumber>
    </recommendedName>
</protein>
<comment type="subunit">
    <text evidence="9">Homodimer.</text>
</comment>
<feature type="binding site" evidence="9">
    <location>
        <begin position="91"/>
        <end position="94"/>
    </location>
    <ligand>
        <name>5-phospho-alpha-D-ribose 1-diphosphate</name>
        <dbReference type="ChEBI" id="CHEBI:58017"/>
    </ligand>
</feature>
<feature type="binding site" evidence="9">
    <location>
        <begin position="109"/>
        <end position="117"/>
    </location>
    <ligand>
        <name>5-phospho-alpha-D-ribose 1-diphosphate</name>
        <dbReference type="ChEBI" id="CHEBI:58017"/>
    </ligand>
</feature>
<keyword evidence="3 9" id="KW-0328">Glycosyltransferase</keyword>
<keyword evidence="4 9" id="KW-0808">Transferase</keyword>
<dbReference type="GO" id="GO:0000287">
    <property type="term" value="F:magnesium ion binding"/>
    <property type="evidence" value="ECO:0007669"/>
    <property type="project" value="UniProtKB-UniRule"/>
</dbReference>
<evidence type="ECO:0000259" key="11">
    <source>
        <dbReference type="Pfam" id="PF02885"/>
    </source>
</evidence>
<comment type="catalytic activity">
    <reaction evidence="7 9">
        <text>N-(5-phospho-beta-D-ribosyl)anthranilate + diphosphate = 5-phospho-alpha-D-ribose 1-diphosphate + anthranilate</text>
        <dbReference type="Rhea" id="RHEA:11768"/>
        <dbReference type="ChEBI" id="CHEBI:16567"/>
        <dbReference type="ChEBI" id="CHEBI:18277"/>
        <dbReference type="ChEBI" id="CHEBI:33019"/>
        <dbReference type="ChEBI" id="CHEBI:58017"/>
        <dbReference type="EC" id="2.4.2.18"/>
    </reaction>
</comment>
<keyword evidence="5 9" id="KW-0822">Tryptophan biosynthesis</keyword>
<accession>A0A937L4N0</accession>
<comment type="function">
    <text evidence="9">Catalyzes the transfer of the phosphoribosyl group of 5-phosphorylribose-1-pyrophosphate (PRPP) to anthranilate to yield N-(5'-phosphoribosyl)-anthranilate (PRA).</text>
</comment>
<comment type="cofactor">
    <cofactor evidence="9">
        <name>Mg(2+)</name>
        <dbReference type="ChEBI" id="CHEBI:18420"/>
    </cofactor>
    <text evidence="9">Binds 2 magnesium ions per monomer.</text>
</comment>
<dbReference type="HAMAP" id="MF_00211">
    <property type="entry name" value="TrpD"/>
    <property type="match status" value="1"/>
</dbReference>
<feature type="binding site" evidence="9">
    <location>
        <position position="226"/>
    </location>
    <ligand>
        <name>Mg(2+)</name>
        <dbReference type="ChEBI" id="CHEBI:18420"/>
        <label>2</label>
    </ligand>
</feature>
<keyword evidence="9" id="KW-0460">Magnesium</keyword>
<dbReference type="GO" id="GO:0000162">
    <property type="term" value="P:L-tryptophan biosynthetic process"/>
    <property type="evidence" value="ECO:0007669"/>
    <property type="project" value="UniProtKB-UniRule"/>
</dbReference>
<evidence type="ECO:0000256" key="7">
    <source>
        <dbReference type="ARBA" id="ARBA00052328"/>
    </source>
</evidence>
<organism evidence="12 13">
    <name type="scientific">PS1 clade bacterium</name>
    <dbReference type="NCBI Taxonomy" id="2175152"/>
    <lineage>
        <taxon>Bacteria</taxon>
        <taxon>Pseudomonadati</taxon>
        <taxon>Pseudomonadota</taxon>
        <taxon>Alphaproteobacteria</taxon>
        <taxon>PS1 clade</taxon>
    </lineage>
</organism>
<evidence type="ECO:0000259" key="10">
    <source>
        <dbReference type="Pfam" id="PF00591"/>
    </source>
</evidence>
<keyword evidence="6 9" id="KW-0057">Aromatic amino acid biosynthesis</keyword>
<comment type="similarity">
    <text evidence="8">In the C-terminal section; belongs to the anthranilate phosphoribosyltransferase family.</text>
</comment>
<feature type="binding site" evidence="9">
    <location>
        <position position="93"/>
    </location>
    <ligand>
        <name>Mg(2+)</name>
        <dbReference type="ChEBI" id="CHEBI:18420"/>
        <label>1</label>
    </ligand>
</feature>
<comment type="caution">
    <text evidence="12">The sequence shown here is derived from an EMBL/GenBank/DDBJ whole genome shotgun (WGS) entry which is preliminary data.</text>
</comment>
<evidence type="ECO:0000256" key="3">
    <source>
        <dbReference type="ARBA" id="ARBA00022676"/>
    </source>
</evidence>
<dbReference type="InterPro" id="IPR036320">
    <property type="entry name" value="Glycosyl_Trfase_fam3_N_dom_sf"/>
</dbReference>
<gene>
    <name evidence="9 12" type="primary">trpD</name>
    <name evidence="12" type="ORF">ISQ19_00045</name>
</gene>
<dbReference type="InterPro" id="IPR017459">
    <property type="entry name" value="Glycosyl_Trfase_fam3_N_dom"/>
</dbReference>
<dbReference type="EMBL" id="JADHOK010000001">
    <property type="protein sequence ID" value="MBL6761067.1"/>
    <property type="molecule type" value="Genomic_DNA"/>
</dbReference>
<keyword evidence="2 9" id="KW-0028">Amino-acid biosynthesis</keyword>
<dbReference type="Gene3D" id="3.40.1030.10">
    <property type="entry name" value="Nucleoside phosphorylase/phosphoribosyltransferase catalytic domain"/>
    <property type="match status" value="1"/>
</dbReference>
<dbReference type="InterPro" id="IPR005940">
    <property type="entry name" value="Anthranilate_Pribosyl_Tfrase"/>
</dbReference>
<keyword evidence="9" id="KW-0479">Metal-binding</keyword>
<dbReference type="NCBIfam" id="TIGR01245">
    <property type="entry name" value="trpD"/>
    <property type="match status" value="1"/>
</dbReference>
<evidence type="ECO:0000256" key="1">
    <source>
        <dbReference type="ARBA" id="ARBA00004907"/>
    </source>
</evidence>
<dbReference type="Pfam" id="PF00591">
    <property type="entry name" value="Glycos_transf_3"/>
    <property type="match status" value="1"/>
</dbReference>
<dbReference type="SUPFAM" id="SSF47648">
    <property type="entry name" value="Nucleoside phosphorylase/phosphoribosyltransferase N-terminal domain"/>
    <property type="match status" value="1"/>
</dbReference>
<dbReference type="EC" id="2.4.2.18" evidence="9"/>